<dbReference type="InterPro" id="IPR000944">
    <property type="entry name" value="Tscrpt_reg_Rrf2"/>
</dbReference>
<dbReference type="PROSITE" id="PS51197">
    <property type="entry name" value="HTH_RRF2_2"/>
    <property type="match status" value="1"/>
</dbReference>
<name>A0A5A9XMP7_9BACT</name>
<gene>
    <name evidence="1" type="ORF">ET418_06315</name>
</gene>
<dbReference type="PANTHER" id="PTHR33221">
    <property type="entry name" value="WINGED HELIX-TURN-HELIX TRANSCRIPTIONAL REGULATOR, RRF2 FAMILY"/>
    <property type="match status" value="1"/>
</dbReference>
<dbReference type="EMBL" id="SRSD01000003">
    <property type="protein sequence ID" value="KAA0893419.1"/>
    <property type="molecule type" value="Genomic_DNA"/>
</dbReference>
<dbReference type="Gene3D" id="1.10.10.10">
    <property type="entry name" value="Winged helix-like DNA-binding domain superfamily/Winged helix DNA-binding domain"/>
    <property type="match status" value="1"/>
</dbReference>
<dbReference type="SUPFAM" id="SSF46785">
    <property type="entry name" value="Winged helix' DNA-binding domain"/>
    <property type="match status" value="1"/>
</dbReference>
<dbReference type="OrthoDB" id="9800519at2"/>
<dbReference type="AlphaFoldDB" id="A0A5A9XMP7"/>
<organism evidence="1 2">
    <name type="scientific">Oryzomonas rubra</name>
    <dbReference type="NCBI Taxonomy" id="2509454"/>
    <lineage>
        <taxon>Bacteria</taxon>
        <taxon>Pseudomonadati</taxon>
        <taxon>Thermodesulfobacteriota</taxon>
        <taxon>Desulfuromonadia</taxon>
        <taxon>Geobacterales</taxon>
        <taxon>Geobacteraceae</taxon>
        <taxon>Oryzomonas</taxon>
    </lineage>
</organism>
<dbReference type="InterPro" id="IPR036390">
    <property type="entry name" value="WH_DNA-bd_sf"/>
</dbReference>
<proteinExistence type="predicted"/>
<dbReference type="PANTHER" id="PTHR33221:SF15">
    <property type="entry name" value="HTH-TYPE TRANSCRIPTIONAL REGULATOR YWGB-RELATED"/>
    <property type="match status" value="1"/>
</dbReference>
<comment type="caution">
    <text evidence="1">The sequence shown here is derived from an EMBL/GenBank/DDBJ whole genome shotgun (WGS) entry which is preliminary data.</text>
</comment>
<dbReference type="GO" id="GO:0003700">
    <property type="term" value="F:DNA-binding transcription factor activity"/>
    <property type="evidence" value="ECO:0007669"/>
    <property type="project" value="TreeGrafter"/>
</dbReference>
<keyword evidence="2" id="KW-1185">Reference proteome</keyword>
<protein>
    <submittedName>
        <fullName evidence="1">Rrf2 family transcriptional regulator</fullName>
    </submittedName>
</protein>
<evidence type="ECO:0000313" key="1">
    <source>
        <dbReference type="EMBL" id="KAA0893419.1"/>
    </source>
</evidence>
<accession>A0A5A9XMP7</accession>
<dbReference type="Proteomes" id="UP000324298">
    <property type="component" value="Unassembled WGS sequence"/>
</dbReference>
<dbReference type="Pfam" id="PF02082">
    <property type="entry name" value="Rrf2"/>
    <property type="match status" value="1"/>
</dbReference>
<dbReference type="RefSeq" id="WP_149306734.1">
    <property type="nucleotide sequence ID" value="NZ_SRSD01000003.1"/>
</dbReference>
<reference evidence="1 2" key="1">
    <citation type="submission" date="2019-04" db="EMBL/GenBank/DDBJ databases">
        <title>Geobacter ruber sp. nov., ferric-reducing bacteria isolated from paddy soil.</title>
        <authorList>
            <person name="Xu Z."/>
            <person name="Masuda Y."/>
            <person name="Itoh H."/>
            <person name="Senoo K."/>
        </authorList>
    </citation>
    <scope>NUCLEOTIDE SEQUENCE [LARGE SCALE GENOMIC DNA]</scope>
    <source>
        <strain evidence="1 2">Red88</strain>
    </source>
</reference>
<evidence type="ECO:0000313" key="2">
    <source>
        <dbReference type="Proteomes" id="UP000324298"/>
    </source>
</evidence>
<sequence>MSNNTQFSIAVHIMTGLGYKDGADMTSSSLARSVNTCPSFVRRVLSKLSKAGLVHTTTGKAGTCTLAKKASEISLFDIYEAVDAPKAFSIHGYDVQKPCPVSCNIKAALERVLEKTQLSVEDSLKSITLEEVVSDVKSV</sequence>
<dbReference type="GO" id="GO:0005829">
    <property type="term" value="C:cytosol"/>
    <property type="evidence" value="ECO:0007669"/>
    <property type="project" value="TreeGrafter"/>
</dbReference>
<dbReference type="InterPro" id="IPR036388">
    <property type="entry name" value="WH-like_DNA-bd_sf"/>
</dbReference>